<feature type="transmembrane region" description="Helical" evidence="2">
    <location>
        <begin position="12"/>
        <end position="35"/>
    </location>
</feature>
<dbReference type="Gene3D" id="3.50.50.60">
    <property type="entry name" value="FAD/NAD(P)-binding domain"/>
    <property type="match status" value="2"/>
</dbReference>
<dbReference type="InterPro" id="IPR036188">
    <property type="entry name" value="FAD/NAD-bd_sf"/>
</dbReference>
<reference evidence="4" key="2">
    <citation type="submission" date="2020-09" db="EMBL/GenBank/DDBJ databases">
        <authorList>
            <person name="Sun Q."/>
            <person name="Zhou Y."/>
        </authorList>
    </citation>
    <scope>NUCLEOTIDE SEQUENCE</scope>
    <source>
        <strain evidence="4">CGMCC 1.15958</strain>
    </source>
</reference>
<dbReference type="EMBL" id="BMKK01000002">
    <property type="protein sequence ID" value="GGD46916.1"/>
    <property type="molecule type" value="Genomic_DNA"/>
</dbReference>
<dbReference type="Proteomes" id="UP000609064">
    <property type="component" value="Unassembled WGS sequence"/>
</dbReference>
<dbReference type="Gene3D" id="3.30.9.10">
    <property type="entry name" value="D-Amino Acid Oxidase, subunit A, domain 2"/>
    <property type="match status" value="1"/>
</dbReference>
<reference evidence="4" key="1">
    <citation type="journal article" date="2014" name="Int. J. Syst. Evol. Microbiol.">
        <title>Complete genome sequence of Corynebacterium casei LMG S-19264T (=DSM 44701T), isolated from a smear-ripened cheese.</title>
        <authorList>
            <consortium name="US DOE Joint Genome Institute (JGI-PGF)"/>
            <person name="Walter F."/>
            <person name="Albersmeier A."/>
            <person name="Kalinowski J."/>
            <person name="Ruckert C."/>
        </authorList>
    </citation>
    <scope>NUCLEOTIDE SEQUENCE</scope>
    <source>
        <strain evidence="4">CGMCC 1.15958</strain>
    </source>
</reference>
<proteinExistence type="predicted"/>
<sequence>MKKDHKYNTDSPLGTGGGITIIGSGVIGLFSAYYLNKQGYEVTIVERSNGDDSCSMGNAGMIVPSHFIPLAVPGMIEKGIKWMFNSESPFYVKPRLNLDLLSWGLKFYQAANKKQVERAMPALRDISLLSKALYQELAQTPDFDFAFQEKGLMMLCKTEHSFEEEIEVAHQANELGLKTKVLSTKELHEYEPEVKPDVAGAIFYEGDAHLYPNQLVKNLKKHLENKGVKFLYNTEVTGFEFEKNEIKKTKITQKINNTTQHSELKTQNLIIATGSWSPLLADMLNIGLPMQAGKGYSVTYEQNQGKKLNIPSILLEARVAITPMSDNLIRFGGTMEIGGLNDEINMNRVRGIIKAVPNYFPDYQIDMPQKEKVWYGLRPCSPDGLPYIGRTNKYKNLVIASGHAMMGLSLAPATGKLVQEIIDNQNNSIDIGLYKPERYD</sequence>
<dbReference type="GO" id="GO:0005737">
    <property type="term" value="C:cytoplasm"/>
    <property type="evidence" value="ECO:0007669"/>
    <property type="project" value="TreeGrafter"/>
</dbReference>
<dbReference type="SUPFAM" id="SSF51905">
    <property type="entry name" value="FAD/NAD(P)-binding domain"/>
    <property type="match status" value="1"/>
</dbReference>
<keyword evidence="2" id="KW-1133">Transmembrane helix</keyword>
<evidence type="ECO:0000259" key="3">
    <source>
        <dbReference type="Pfam" id="PF01266"/>
    </source>
</evidence>
<evidence type="ECO:0000256" key="1">
    <source>
        <dbReference type="ARBA" id="ARBA00023002"/>
    </source>
</evidence>
<dbReference type="SUPFAM" id="SSF54373">
    <property type="entry name" value="FAD-linked reductases, C-terminal domain"/>
    <property type="match status" value="1"/>
</dbReference>
<name>A0A917DL90_9BACT</name>
<organism evidence="4 5">
    <name type="scientific">Emticicia aquatilis</name>
    <dbReference type="NCBI Taxonomy" id="1537369"/>
    <lineage>
        <taxon>Bacteria</taxon>
        <taxon>Pseudomonadati</taxon>
        <taxon>Bacteroidota</taxon>
        <taxon>Cytophagia</taxon>
        <taxon>Cytophagales</taxon>
        <taxon>Leadbetterellaceae</taxon>
        <taxon>Emticicia</taxon>
    </lineage>
</organism>
<gene>
    <name evidence="4" type="primary">dadA</name>
    <name evidence="4" type="ORF">GCM10011514_08650</name>
</gene>
<evidence type="ECO:0000256" key="2">
    <source>
        <dbReference type="SAM" id="Phobius"/>
    </source>
</evidence>
<protein>
    <submittedName>
        <fullName evidence="4">Amino acid dehydrogenase</fullName>
    </submittedName>
</protein>
<accession>A0A917DL90</accession>
<comment type="caution">
    <text evidence="4">The sequence shown here is derived from an EMBL/GenBank/DDBJ whole genome shotgun (WGS) entry which is preliminary data.</text>
</comment>
<dbReference type="GO" id="GO:0016491">
    <property type="term" value="F:oxidoreductase activity"/>
    <property type="evidence" value="ECO:0007669"/>
    <property type="project" value="UniProtKB-KW"/>
</dbReference>
<keyword evidence="1" id="KW-0560">Oxidoreductase</keyword>
<dbReference type="PANTHER" id="PTHR13847:SF289">
    <property type="entry name" value="GLYCINE OXIDASE"/>
    <property type="match status" value="1"/>
</dbReference>
<keyword evidence="2" id="KW-0472">Membrane</keyword>
<keyword evidence="2" id="KW-0812">Transmembrane</keyword>
<dbReference type="PANTHER" id="PTHR13847">
    <property type="entry name" value="SARCOSINE DEHYDROGENASE-RELATED"/>
    <property type="match status" value="1"/>
</dbReference>
<keyword evidence="5" id="KW-1185">Reference proteome</keyword>
<evidence type="ECO:0000313" key="5">
    <source>
        <dbReference type="Proteomes" id="UP000609064"/>
    </source>
</evidence>
<feature type="domain" description="FAD dependent oxidoreductase" evidence="3">
    <location>
        <begin position="19"/>
        <end position="420"/>
    </location>
</feature>
<dbReference type="InterPro" id="IPR006076">
    <property type="entry name" value="FAD-dep_OxRdtase"/>
</dbReference>
<evidence type="ECO:0000313" key="4">
    <source>
        <dbReference type="EMBL" id="GGD46916.1"/>
    </source>
</evidence>
<dbReference type="AlphaFoldDB" id="A0A917DL90"/>
<dbReference type="Pfam" id="PF01266">
    <property type="entry name" value="DAO"/>
    <property type="match status" value="1"/>
</dbReference>
<dbReference type="RefSeq" id="WP_188764813.1">
    <property type="nucleotide sequence ID" value="NZ_BMKK01000002.1"/>
</dbReference>